<dbReference type="RefSeq" id="WP_176371414.1">
    <property type="nucleotide sequence ID" value="NZ_JAHQCR010000017.1"/>
</dbReference>
<dbReference type="PANTHER" id="PTHR22807">
    <property type="entry name" value="NOP2 YEAST -RELATED NOL1/NOP2/FMU SUN DOMAIN-CONTAINING"/>
    <property type="match status" value="1"/>
</dbReference>
<comment type="caution">
    <text evidence="16">The sequence shown here is derived from an EMBL/GenBank/DDBJ whole genome shotgun (WGS) entry which is preliminary data.</text>
</comment>
<evidence type="ECO:0000256" key="6">
    <source>
        <dbReference type="ARBA" id="ARBA00022552"/>
    </source>
</evidence>
<dbReference type="SUPFAM" id="SSF48013">
    <property type="entry name" value="NusB-like"/>
    <property type="match status" value="1"/>
</dbReference>
<dbReference type="SUPFAM" id="SSF53335">
    <property type="entry name" value="S-adenosyl-L-methionine-dependent methyltransferases"/>
    <property type="match status" value="1"/>
</dbReference>
<feature type="binding site" evidence="14">
    <location>
        <position position="311"/>
    </location>
    <ligand>
        <name>S-adenosyl-L-methionine</name>
        <dbReference type="ChEBI" id="CHEBI:59789"/>
    </ligand>
</feature>
<organism evidence="16 17">
    <name type="scientific">Evansella alkalicola</name>
    <dbReference type="NCBI Taxonomy" id="745819"/>
    <lineage>
        <taxon>Bacteria</taxon>
        <taxon>Bacillati</taxon>
        <taxon>Bacillota</taxon>
        <taxon>Bacilli</taxon>
        <taxon>Bacillales</taxon>
        <taxon>Bacillaceae</taxon>
        <taxon>Evansella</taxon>
    </lineage>
</organism>
<dbReference type="EC" id="2.1.1.176" evidence="4"/>
<dbReference type="EMBL" id="JAHQCR010000017">
    <property type="protein sequence ID" value="MBU9720400.1"/>
    <property type="molecule type" value="Genomic_DNA"/>
</dbReference>
<dbReference type="CDD" id="cd02440">
    <property type="entry name" value="AdoMet_MTases"/>
    <property type="match status" value="1"/>
</dbReference>
<name>A0ABS6JPN6_9BACI</name>
<keyword evidence="10 14" id="KW-0694">RNA-binding</keyword>
<feature type="binding site" evidence="14">
    <location>
        <position position="330"/>
    </location>
    <ligand>
        <name>S-adenosyl-L-methionine</name>
        <dbReference type="ChEBI" id="CHEBI:59789"/>
    </ligand>
</feature>
<gene>
    <name evidence="16" type="primary">rsmB</name>
    <name evidence="16" type="ORF">KS407_02960</name>
</gene>
<dbReference type="Gene3D" id="1.10.940.10">
    <property type="entry name" value="NusB-like"/>
    <property type="match status" value="1"/>
</dbReference>
<evidence type="ECO:0000256" key="9">
    <source>
        <dbReference type="ARBA" id="ARBA00022691"/>
    </source>
</evidence>
<keyword evidence="8 14" id="KW-0808">Transferase</keyword>
<dbReference type="InterPro" id="IPR035926">
    <property type="entry name" value="NusB-like_sf"/>
</dbReference>
<dbReference type="PROSITE" id="PS01153">
    <property type="entry name" value="NOL1_NOP2_SUN"/>
    <property type="match status" value="1"/>
</dbReference>
<dbReference type="InterPro" id="IPR018314">
    <property type="entry name" value="RsmB/NOL1/NOP2-like_CS"/>
</dbReference>
<evidence type="ECO:0000256" key="3">
    <source>
        <dbReference type="ARBA" id="ARBA00007494"/>
    </source>
</evidence>
<comment type="catalytic activity">
    <reaction evidence="13">
        <text>cytidine(967) in 16S rRNA + S-adenosyl-L-methionine = 5-methylcytidine(967) in 16S rRNA + S-adenosyl-L-homocysteine + H(+)</text>
        <dbReference type="Rhea" id="RHEA:42748"/>
        <dbReference type="Rhea" id="RHEA-COMP:10219"/>
        <dbReference type="Rhea" id="RHEA-COMP:10220"/>
        <dbReference type="ChEBI" id="CHEBI:15378"/>
        <dbReference type="ChEBI" id="CHEBI:57856"/>
        <dbReference type="ChEBI" id="CHEBI:59789"/>
        <dbReference type="ChEBI" id="CHEBI:74483"/>
        <dbReference type="ChEBI" id="CHEBI:82748"/>
        <dbReference type="EC" id="2.1.1.176"/>
    </reaction>
</comment>
<feature type="binding site" evidence="14">
    <location>
        <begin position="260"/>
        <end position="266"/>
    </location>
    <ligand>
        <name>S-adenosyl-L-methionine</name>
        <dbReference type="ChEBI" id="CHEBI:59789"/>
    </ligand>
</feature>
<evidence type="ECO:0000256" key="1">
    <source>
        <dbReference type="ARBA" id="ARBA00002724"/>
    </source>
</evidence>
<dbReference type="PRINTS" id="PR02008">
    <property type="entry name" value="RCMTFAMILY"/>
</dbReference>
<dbReference type="InterPro" id="IPR029063">
    <property type="entry name" value="SAM-dependent_MTases_sf"/>
</dbReference>
<dbReference type="InterPro" id="IPR049560">
    <property type="entry name" value="MeTrfase_RsmB-F_NOP2_cat"/>
</dbReference>
<dbReference type="InterPro" id="IPR001678">
    <property type="entry name" value="MeTrfase_RsmB-F_NOP2_dom"/>
</dbReference>
<evidence type="ECO:0000256" key="13">
    <source>
        <dbReference type="ARBA" id="ARBA00047283"/>
    </source>
</evidence>
<dbReference type="InterPro" id="IPR004573">
    <property type="entry name" value="rRNA_ssu_MeTfrase_B"/>
</dbReference>
<evidence type="ECO:0000256" key="11">
    <source>
        <dbReference type="ARBA" id="ARBA00030399"/>
    </source>
</evidence>
<comment type="subcellular location">
    <subcellularLocation>
        <location evidence="2">Cytoplasm</location>
    </subcellularLocation>
</comment>
<dbReference type="GO" id="GO:0032259">
    <property type="term" value="P:methylation"/>
    <property type="evidence" value="ECO:0007669"/>
    <property type="project" value="UniProtKB-KW"/>
</dbReference>
<dbReference type="Pfam" id="PF01029">
    <property type="entry name" value="NusB"/>
    <property type="match status" value="1"/>
</dbReference>
<evidence type="ECO:0000259" key="15">
    <source>
        <dbReference type="PROSITE" id="PS51686"/>
    </source>
</evidence>
<evidence type="ECO:0000256" key="4">
    <source>
        <dbReference type="ARBA" id="ARBA00012140"/>
    </source>
</evidence>
<evidence type="ECO:0000256" key="8">
    <source>
        <dbReference type="ARBA" id="ARBA00022679"/>
    </source>
</evidence>
<dbReference type="PANTHER" id="PTHR22807:SF53">
    <property type="entry name" value="RIBOSOMAL RNA SMALL SUBUNIT METHYLTRANSFERASE B-RELATED"/>
    <property type="match status" value="1"/>
</dbReference>
<keyword evidence="17" id="KW-1185">Reference proteome</keyword>
<dbReference type="Gene3D" id="3.30.70.1170">
    <property type="entry name" value="Sun protein, domain 3"/>
    <property type="match status" value="1"/>
</dbReference>
<evidence type="ECO:0000256" key="7">
    <source>
        <dbReference type="ARBA" id="ARBA00022603"/>
    </source>
</evidence>
<evidence type="ECO:0000256" key="12">
    <source>
        <dbReference type="ARBA" id="ARBA00031088"/>
    </source>
</evidence>
<feature type="active site" description="Nucleophile" evidence="14">
    <location>
        <position position="383"/>
    </location>
</feature>
<accession>A0ABS6JPN6</accession>
<feature type="domain" description="SAM-dependent MTase RsmB/NOP-type" evidence="15">
    <location>
        <begin position="171"/>
        <end position="449"/>
    </location>
</feature>
<keyword evidence="7 14" id="KW-0489">Methyltransferase</keyword>
<feature type="binding site" evidence="14">
    <location>
        <position position="284"/>
    </location>
    <ligand>
        <name>S-adenosyl-L-methionine</name>
        <dbReference type="ChEBI" id="CHEBI:59789"/>
    </ligand>
</feature>
<dbReference type="InterPro" id="IPR006027">
    <property type="entry name" value="NusB_RsmB_TIM44"/>
</dbReference>
<dbReference type="PROSITE" id="PS51686">
    <property type="entry name" value="SAM_MT_RSMB_NOP"/>
    <property type="match status" value="1"/>
</dbReference>
<evidence type="ECO:0000256" key="5">
    <source>
        <dbReference type="ARBA" id="ARBA00022490"/>
    </source>
</evidence>
<keyword evidence="5" id="KW-0963">Cytoplasm</keyword>
<evidence type="ECO:0000313" key="16">
    <source>
        <dbReference type="EMBL" id="MBU9720400.1"/>
    </source>
</evidence>
<sequence length="454" mass="50676">MKQGNVREAVLDLLLKIEKNQAYSNLLINDTIKKSQLNPKDIPLLTELVYGTLQHQRTLDFYLQHFSKRPLGKLDTWVHILLRFTLYQMVYLDRIPDRAAIHEAVQISKKRGHQGISGMINGILRSIQREGIPKTEKIKDADERLAIETSHPDWMISRWIKQFGKEKTEAIAKANLTHPIHSARVNRTKTTVDEVLQSLEQAGIDAEKSKQVPESITISKGSLAGTSAFSDGLITIQDEGSMLVAHIMSPQKGETILDACAAPGGKSTHIAEMMENTGEVVSLDIHKHKVGLIDQQVKRLGLKNIHTEVMDARHAGKKFEAESFDRILIDAPCSGLGVIQRKPDLKWTKSADDVKRLSQIQLAILDAVWPLLKQGGRLVYSTCTVDMEENHEVISTFINNNDDSKLDKDMYKRLPDAFLNCSGLKPGMLQLFPGEKGTDGFFISSVCKTIKGGS</sequence>
<proteinExistence type="inferred from homology"/>
<dbReference type="Proteomes" id="UP000790580">
    <property type="component" value="Unassembled WGS sequence"/>
</dbReference>
<protein>
    <recommendedName>
        <fullName evidence="4">16S rRNA (cytosine(967)-C(5))-methyltransferase</fullName>
        <ecNumber evidence="4">2.1.1.176</ecNumber>
    </recommendedName>
    <alternativeName>
        <fullName evidence="11">16S rRNA m5C967 methyltransferase</fullName>
    </alternativeName>
    <alternativeName>
        <fullName evidence="12">rRNA (cytosine-C(5)-)-methyltransferase RsmB</fullName>
    </alternativeName>
</protein>
<evidence type="ECO:0000313" key="17">
    <source>
        <dbReference type="Proteomes" id="UP000790580"/>
    </source>
</evidence>
<evidence type="ECO:0000256" key="2">
    <source>
        <dbReference type="ARBA" id="ARBA00004496"/>
    </source>
</evidence>
<dbReference type="Pfam" id="PF01189">
    <property type="entry name" value="Methyltr_RsmB-F"/>
    <property type="match status" value="1"/>
</dbReference>
<keyword evidence="6" id="KW-0698">rRNA processing</keyword>
<reference evidence="16 17" key="1">
    <citation type="submission" date="2021-06" db="EMBL/GenBank/DDBJ databases">
        <title>Bacillus sp. RD4P76, an endophyte from a halophyte.</title>
        <authorList>
            <person name="Sun J.-Q."/>
        </authorList>
    </citation>
    <scope>NUCLEOTIDE SEQUENCE [LARGE SCALE GENOMIC DNA]</scope>
    <source>
        <strain evidence="16 17">JCM 17098</strain>
    </source>
</reference>
<dbReference type="InterPro" id="IPR023267">
    <property type="entry name" value="RCMT"/>
</dbReference>
<comment type="similarity">
    <text evidence="3 14">Belongs to the class I-like SAM-binding methyltransferase superfamily. RsmB/NOP family.</text>
</comment>
<keyword evidence="9 14" id="KW-0949">S-adenosyl-L-methionine</keyword>
<dbReference type="NCBIfam" id="TIGR00563">
    <property type="entry name" value="rsmB"/>
    <property type="match status" value="1"/>
</dbReference>
<dbReference type="Pfam" id="PF22458">
    <property type="entry name" value="RsmF-B_ferredox"/>
    <property type="match status" value="1"/>
</dbReference>
<dbReference type="Gene3D" id="3.40.50.150">
    <property type="entry name" value="Vaccinia Virus protein VP39"/>
    <property type="match status" value="1"/>
</dbReference>
<dbReference type="GO" id="GO:0008168">
    <property type="term" value="F:methyltransferase activity"/>
    <property type="evidence" value="ECO:0007669"/>
    <property type="project" value="UniProtKB-KW"/>
</dbReference>
<comment type="function">
    <text evidence="1">Specifically methylates the cytosine at position 967 (m5C967) of 16S rRNA.</text>
</comment>
<dbReference type="InterPro" id="IPR054728">
    <property type="entry name" value="RsmB-like_ferredoxin"/>
</dbReference>
<evidence type="ECO:0000256" key="14">
    <source>
        <dbReference type="PROSITE-ProRule" id="PRU01023"/>
    </source>
</evidence>
<evidence type="ECO:0000256" key="10">
    <source>
        <dbReference type="ARBA" id="ARBA00022884"/>
    </source>
</evidence>
<dbReference type="NCBIfam" id="NF011494">
    <property type="entry name" value="PRK14902.1"/>
    <property type="match status" value="1"/>
</dbReference>